<sequence length="175" mass="19047">LTGEATAGKSALVQSFHSDGSHFPKAYSMTTEVEILTKAIAIPDSNDSVEFLLYDFAGNAAFRDAVEARLDNMGALVLVYDVTQKDSLEAAEAWLTTFAKLNPTFLGVLVGTKADLTARREVDEETAVAFAEKHDLQHFTVSAKDSEGIEDPFAHLAQQLSKVYKEKLALFEAMA</sequence>
<dbReference type="SMART" id="SM00175">
    <property type="entry name" value="RAB"/>
    <property type="match status" value="1"/>
</dbReference>
<gene>
    <name evidence="8" type="ORF">MONBRDRAFT_14340</name>
</gene>
<comment type="subcellular location">
    <subcellularLocation>
        <location evidence="1">Cell projection</location>
        <location evidence="1">Cilium</location>
        <location evidence="1">Flagellum</location>
    </subcellularLocation>
</comment>
<dbReference type="PRINTS" id="PR00449">
    <property type="entry name" value="RASTRNSFRMNG"/>
</dbReference>
<dbReference type="InterPro" id="IPR001806">
    <property type="entry name" value="Small_GTPase"/>
</dbReference>
<dbReference type="FunCoup" id="A9URF3">
    <property type="interactions" value="273"/>
</dbReference>
<dbReference type="Gene3D" id="3.40.50.300">
    <property type="entry name" value="P-loop containing nucleotide triphosphate hydrolases"/>
    <property type="match status" value="1"/>
</dbReference>
<accession>A9URF3</accession>
<keyword evidence="7" id="KW-0966">Cell projection</keyword>
<dbReference type="eggNOG" id="KOG0079">
    <property type="taxonomic scope" value="Eukaryota"/>
</dbReference>
<dbReference type="STRING" id="81824.A9URF3"/>
<dbReference type="GO" id="GO:0030992">
    <property type="term" value="C:intraciliary transport particle B"/>
    <property type="evidence" value="ECO:0000318"/>
    <property type="project" value="GO_Central"/>
</dbReference>
<dbReference type="EMBL" id="CH991544">
    <property type="protein sequence ID" value="EDQ91912.1"/>
    <property type="molecule type" value="Genomic_DNA"/>
</dbReference>
<dbReference type="InterPro" id="IPR027417">
    <property type="entry name" value="P-loop_NTPase"/>
</dbReference>
<feature type="non-terminal residue" evidence="8">
    <location>
        <position position="1"/>
    </location>
</feature>
<dbReference type="AlphaFoldDB" id="A9URF3"/>
<dbReference type="GO" id="GO:0005525">
    <property type="term" value="F:GTP binding"/>
    <property type="evidence" value="ECO:0000318"/>
    <property type="project" value="GO_Central"/>
</dbReference>
<evidence type="ECO:0000313" key="9">
    <source>
        <dbReference type="Proteomes" id="UP000001357"/>
    </source>
</evidence>
<dbReference type="GO" id="GO:0005929">
    <property type="term" value="C:cilium"/>
    <property type="evidence" value="ECO:0000318"/>
    <property type="project" value="GO_Central"/>
</dbReference>
<comment type="similarity">
    <text evidence="2">Belongs to the small GTPase superfamily. Rab family.</text>
</comment>
<name>A9URF3_MONBE</name>
<reference evidence="8 9" key="1">
    <citation type="journal article" date="2008" name="Nature">
        <title>The genome of the choanoflagellate Monosiga brevicollis and the origin of metazoans.</title>
        <authorList>
            <consortium name="JGI Sequencing"/>
            <person name="King N."/>
            <person name="Westbrook M.J."/>
            <person name="Young S.L."/>
            <person name="Kuo A."/>
            <person name="Abedin M."/>
            <person name="Chapman J."/>
            <person name="Fairclough S."/>
            <person name="Hellsten U."/>
            <person name="Isogai Y."/>
            <person name="Letunic I."/>
            <person name="Marr M."/>
            <person name="Pincus D."/>
            <person name="Putnam N."/>
            <person name="Rokas A."/>
            <person name="Wright K.J."/>
            <person name="Zuzow R."/>
            <person name="Dirks W."/>
            <person name="Good M."/>
            <person name="Goodstein D."/>
            <person name="Lemons D."/>
            <person name="Li W."/>
            <person name="Lyons J.B."/>
            <person name="Morris A."/>
            <person name="Nichols S."/>
            <person name="Richter D.J."/>
            <person name="Salamov A."/>
            <person name="Bork P."/>
            <person name="Lim W.A."/>
            <person name="Manning G."/>
            <person name="Miller W.T."/>
            <person name="McGinnis W."/>
            <person name="Shapiro H."/>
            <person name="Tjian R."/>
            <person name="Grigoriev I.V."/>
            <person name="Rokhsar D."/>
        </authorList>
    </citation>
    <scope>NUCLEOTIDE SEQUENCE [LARGE SCALE GENOMIC DNA]</scope>
    <source>
        <strain evidence="9">MX1 / ATCC 50154</strain>
    </source>
</reference>
<keyword evidence="3" id="KW-0547">Nucleotide-binding</keyword>
<keyword evidence="5" id="KW-0969">Cilium</keyword>
<keyword evidence="6" id="KW-0342">GTP-binding</keyword>
<dbReference type="GeneID" id="5888612"/>
<evidence type="ECO:0000256" key="7">
    <source>
        <dbReference type="ARBA" id="ARBA00023273"/>
    </source>
</evidence>
<dbReference type="PANTHER" id="PTHR47978">
    <property type="match status" value="1"/>
</dbReference>
<evidence type="ECO:0000256" key="6">
    <source>
        <dbReference type="ARBA" id="ARBA00023134"/>
    </source>
</evidence>
<dbReference type="GO" id="GO:0031514">
    <property type="term" value="C:motile cilium"/>
    <property type="evidence" value="ECO:0007669"/>
    <property type="project" value="UniProtKB-SubCell"/>
</dbReference>
<evidence type="ECO:0008006" key="10">
    <source>
        <dbReference type="Google" id="ProtNLM"/>
    </source>
</evidence>
<dbReference type="OMA" id="KMWGQPS"/>
<dbReference type="RefSeq" id="XP_001743198.1">
    <property type="nucleotide sequence ID" value="XM_001743146.1"/>
</dbReference>
<keyword evidence="4" id="KW-0282">Flagellum</keyword>
<evidence type="ECO:0000313" key="8">
    <source>
        <dbReference type="EMBL" id="EDQ91912.1"/>
    </source>
</evidence>
<evidence type="ECO:0000256" key="4">
    <source>
        <dbReference type="ARBA" id="ARBA00022846"/>
    </source>
</evidence>
<organism evidence="8 9">
    <name type="scientific">Monosiga brevicollis</name>
    <name type="common">Choanoflagellate</name>
    <dbReference type="NCBI Taxonomy" id="81824"/>
    <lineage>
        <taxon>Eukaryota</taxon>
        <taxon>Choanoflagellata</taxon>
        <taxon>Craspedida</taxon>
        <taxon>Salpingoecidae</taxon>
        <taxon>Monosiga</taxon>
    </lineage>
</organism>
<dbReference type="FunFam" id="3.40.50.300:FF:001684">
    <property type="entry name" value="Intraflagellar transport 27 homolog (Chlamydomonas)"/>
    <property type="match status" value="1"/>
</dbReference>
<protein>
    <recommendedName>
        <fullName evidence="10">GTP-binding protein</fullName>
    </recommendedName>
</protein>
<evidence type="ECO:0000256" key="2">
    <source>
        <dbReference type="ARBA" id="ARBA00006270"/>
    </source>
</evidence>
<dbReference type="Proteomes" id="UP000001357">
    <property type="component" value="Unassembled WGS sequence"/>
</dbReference>
<dbReference type="GO" id="GO:0003924">
    <property type="term" value="F:GTPase activity"/>
    <property type="evidence" value="ECO:0000318"/>
    <property type="project" value="GO_Central"/>
</dbReference>
<dbReference type="GO" id="GO:0005794">
    <property type="term" value="C:Golgi apparatus"/>
    <property type="evidence" value="ECO:0000318"/>
    <property type="project" value="GO_Central"/>
</dbReference>
<dbReference type="InParanoid" id="A9URF3"/>
<proteinExistence type="inferred from homology"/>
<dbReference type="KEGG" id="mbr:MONBRDRAFT_14340"/>
<dbReference type="SUPFAM" id="SSF52540">
    <property type="entry name" value="P-loop containing nucleoside triphosphate hydrolases"/>
    <property type="match status" value="1"/>
</dbReference>
<dbReference type="SMART" id="SM00173">
    <property type="entry name" value="RAS"/>
    <property type="match status" value="1"/>
</dbReference>
<dbReference type="GO" id="GO:0042073">
    <property type="term" value="P:intraciliary transport"/>
    <property type="evidence" value="ECO:0000318"/>
    <property type="project" value="GO_Central"/>
</dbReference>
<dbReference type="GO" id="GO:0000139">
    <property type="term" value="C:Golgi membrane"/>
    <property type="evidence" value="ECO:0000318"/>
    <property type="project" value="GO_Central"/>
</dbReference>
<dbReference type="PROSITE" id="PS51419">
    <property type="entry name" value="RAB"/>
    <property type="match status" value="1"/>
</dbReference>
<evidence type="ECO:0000256" key="1">
    <source>
        <dbReference type="ARBA" id="ARBA00004230"/>
    </source>
</evidence>
<evidence type="ECO:0000256" key="5">
    <source>
        <dbReference type="ARBA" id="ARBA00023069"/>
    </source>
</evidence>
<keyword evidence="9" id="KW-1185">Reference proteome</keyword>
<dbReference type="Pfam" id="PF00071">
    <property type="entry name" value="Ras"/>
    <property type="match status" value="1"/>
</dbReference>
<evidence type="ECO:0000256" key="3">
    <source>
        <dbReference type="ARBA" id="ARBA00022741"/>
    </source>
</evidence>
<dbReference type="GO" id="GO:0016192">
    <property type="term" value="P:vesicle-mediated transport"/>
    <property type="evidence" value="ECO:0000318"/>
    <property type="project" value="GO_Central"/>
</dbReference>